<evidence type="ECO:0000256" key="6">
    <source>
        <dbReference type="ARBA" id="ARBA00022989"/>
    </source>
</evidence>
<keyword evidence="15" id="KW-1185">Reference proteome</keyword>
<keyword evidence="4 13" id="KW-0894">Sodium channel</keyword>
<dbReference type="Gene3D" id="2.60.470.10">
    <property type="entry name" value="Acid-sensing ion channels like domains"/>
    <property type="match status" value="1"/>
</dbReference>
<keyword evidence="6 14" id="KW-1133">Transmembrane helix</keyword>
<evidence type="ECO:0000256" key="8">
    <source>
        <dbReference type="ARBA" id="ARBA00023065"/>
    </source>
</evidence>
<comment type="subcellular location">
    <subcellularLocation>
        <location evidence="1">Membrane</location>
        <topology evidence="1">Multi-pass membrane protein</topology>
    </subcellularLocation>
</comment>
<keyword evidence="5 13" id="KW-0812">Transmembrane</keyword>
<protein>
    <submittedName>
        <fullName evidence="16">Degenerin del-1</fullName>
    </submittedName>
</protein>
<dbReference type="AlphaFoldDB" id="A0A915ADX1"/>
<evidence type="ECO:0000256" key="1">
    <source>
        <dbReference type="ARBA" id="ARBA00004141"/>
    </source>
</evidence>
<dbReference type="PANTHER" id="PTHR11690">
    <property type="entry name" value="AMILORIDE-SENSITIVE SODIUM CHANNEL-RELATED"/>
    <property type="match status" value="1"/>
</dbReference>
<dbReference type="GO" id="GO:0015280">
    <property type="term" value="F:ligand-gated sodium channel activity"/>
    <property type="evidence" value="ECO:0007669"/>
    <property type="project" value="TreeGrafter"/>
</dbReference>
<evidence type="ECO:0000256" key="9">
    <source>
        <dbReference type="ARBA" id="ARBA00023136"/>
    </source>
</evidence>
<dbReference type="Pfam" id="PF00858">
    <property type="entry name" value="ASC"/>
    <property type="match status" value="2"/>
</dbReference>
<evidence type="ECO:0000313" key="16">
    <source>
        <dbReference type="WBParaSite" id="PgR003_g238_t01"/>
    </source>
</evidence>
<keyword evidence="3 13" id="KW-0813">Transport</keyword>
<evidence type="ECO:0000256" key="14">
    <source>
        <dbReference type="SAM" id="Phobius"/>
    </source>
</evidence>
<dbReference type="Proteomes" id="UP000887569">
    <property type="component" value="Unplaced"/>
</dbReference>
<keyword evidence="8 13" id="KW-0406">Ion transport</keyword>
<evidence type="ECO:0000256" key="11">
    <source>
        <dbReference type="ARBA" id="ARBA00023201"/>
    </source>
</evidence>
<reference evidence="16" key="1">
    <citation type="submission" date="2022-11" db="UniProtKB">
        <authorList>
            <consortium name="WormBaseParasite"/>
        </authorList>
    </citation>
    <scope>IDENTIFICATION</scope>
</reference>
<evidence type="ECO:0000313" key="15">
    <source>
        <dbReference type="Proteomes" id="UP000887569"/>
    </source>
</evidence>
<sequence>MATAHLSPVSETISEDDHLNLVLIRELDMWEEHINRIRTAGPAGPVHLRKKRGVEYAPVFVRCTCLHVDTQCVPQRNPLKRNTTVCICFEDVSTGNIWPCYPTAIWAEKDRKDPIAITTKAKETLIFMVAALPQEVRKNISYNLHEFVLRCSFNSEDCNMERDFKLHMDPEYGNCYTFNFNDSVELKNTRAGPMYGLRLLLNVNQSDYLPTTEAAGVRLVVHEQKVLHRLDAPYGLCSDTFRPEGYIYQEHYSPEDFDVLLPENNCSVRYSSCLPQICDKMLEAAVAVLSGFGRVMVSLRMLLLYVLISKLNTAYIEIYYEQLNFESLKETAGYSIVNLFSDFGGNIGLWIGFSIITMMEIVELICEMAWYFFYRRPMQLLKRKKRRDENQLSRPQLHYRTDTPSVFSKTIEPSATMDSNLDFDDSEMTVYSARFPHR</sequence>
<dbReference type="PANTHER" id="PTHR11690:SF242">
    <property type="entry name" value="DEGENERIN UNC-8"/>
    <property type="match status" value="1"/>
</dbReference>
<organism evidence="15 16">
    <name type="scientific">Parascaris univalens</name>
    <name type="common">Nematode worm</name>
    <dbReference type="NCBI Taxonomy" id="6257"/>
    <lineage>
        <taxon>Eukaryota</taxon>
        <taxon>Metazoa</taxon>
        <taxon>Ecdysozoa</taxon>
        <taxon>Nematoda</taxon>
        <taxon>Chromadorea</taxon>
        <taxon>Rhabditida</taxon>
        <taxon>Spirurina</taxon>
        <taxon>Ascaridomorpha</taxon>
        <taxon>Ascaridoidea</taxon>
        <taxon>Ascarididae</taxon>
        <taxon>Parascaris</taxon>
    </lineage>
</organism>
<keyword evidence="9 14" id="KW-0472">Membrane</keyword>
<proteinExistence type="inferred from homology"/>
<evidence type="ECO:0000256" key="4">
    <source>
        <dbReference type="ARBA" id="ARBA00022461"/>
    </source>
</evidence>
<feature type="transmembrane region" description="Helical" evidence="14">
    <location>
        <begin position="347"/>
        <end position="374"/>
    </location>
</feature>
<dbReference type="WBParaSite" id="PgR003_g238_t01">
    <property type="protein sequence ID" value="PgR003_g238_t01"/>
    <property type="gene ID" value="PgR003_g238"/>
</dbReference>
<keyword evidence="11 13" id="KW-0739">Sodium transport</keyword>
<accession>A0A915ADX1</accession>
<evidence type="ECO:0000256" key="12">
    <source>
        <dbReference type="ARBA" id="ARBA00023303"/>
    </source>
</evidence>
<keyword evidence="7" id="KW-0915">Sodium</keyword>
<evidence type="ECO:0000256" key="2">
    <source>
        <dbReference type="ARBA" id="ARBA00007193"/>
    </source>
</evidence>
<evidence type="ECO:0000256" key="5">
    <source>
        <dbReference type="ARBA" id="ARBA00022692"/>
    </source>
</evidence>
<dbReference type="FunFam" id="1.10.287.770:FF:000001">
    <property type="entry name" value="Acid-sensing ion channel subunit 1"/>
    <property type="match status" value="1"/>
</dbReference>
<name>A0A915ADX1_PARUN</name>
<evidence type="ECO:0000256" key="3">
    <source>
        <dbReference type="ARBA" id="ARBA00022448"/>
    </source>
</evidence>
<evidence type="ECO:0000256" key="10">
    <source>
        <dbReference type="ARBA" id="ARBA00023180"/>
    </source>
</evidence>
<dbReference type="InterPro" id="IPR001873">
    <property type="entry name" value="ENaC"/>
</dbReference>
<evidence type="ECO:0000256" key="7">
    <source>
        <dbReference type="ARBA" id="ARBA00023053"/>
    </source>
</evidence>
<comment type="similarity">
    <text evidence="2 13">Belongs to the amiloride-sensitive sodium channel (TC 1.A.6) family.</text>
</comment>
<evidence type="ECO:0000256" key="13">
    <source>
        <dbReference type="RuleBase" id="RU000679"/>
    </source>
</evidence>
<keyword evidence="12 13" id="KW-0407">Ion channel</keyword>
<dbReference type="PRINTS" id="PR01078">
    <property type="entry name" value="AMINACHANNEL"/>
</dbReference>
<dbReference type="GO" id="GO:0005886">
    <property type="term" value="C:plasma membrane"/>
    <property type="evidence" value="ECO:0007669"/>
    <property type="project" value="TreeGrafter"/>
</dbReference>
<keyword evidence="10" id="KW-0325">Glycoprotein</keyword>